<dbReference type="PANTHER" id="PTHR28664">
    <property type="entry name" value="TIGHT JUNCTION-ASSOCIATED PROTEIN 1"/>
    <property type="match status" value="1"/>
</dbReference>
<dbReference type="InterPro" id="IPR043441">
    <property type="entry name" value="Tjap1/BEGAIN"/>
</dbReference>
<keyword evidence="5" id="KW-0418">Kinase</keyword>
<protein>
    <submittedName>
        <fullName evidence="5">Brain-enriched guanylate kinase-associated protein</fullName>
    </submittedName>
</protein>
<keyword evidence="2" id="KW-0597">Phosphoprotein</keyword>
<keyword evidence="4" id="KW-0175">Coiled coil</keyword>
<dbReference type="Proteomes" id="UP000886998">
    <property type="component" value="Unassembled WGS sequence"/>
</dbReference>
<comment type="caution">
    <text evidence="5">The sequence shown here is derived from an EMBL/GenBank/DDBJ whole genome shotgun (WGS) entry which is preliminary data.</text>
</comment>
<dbReference type="PANTHER" id="PTHR28664:SF4">
    <property type="entry name" value="TIGHT JUNCTION-ASSOCIATED PROTEIN 1"/>
    <property type="match status" value="1"/>
</dbReference>
<dbReference type="OrthoDB" id="10068192at2759"/>
<reference evidence="5" key="1">
    <citation type="submission" date="2020-08" db="EMBL/GenBank/DDBJ databases">
        <title>Multicomponent nature underlies the extraordinary mechanical properties of spider dragline silk.</title>
        <authorList>
            <person name="Kono N."/>
            <person name="Nakamura H."/>
            <person name="Mori M."/>
            <person name="Yoshida Y."/>
            <person name="Ohtoshi R."/>
            <person name="Malay A.D."/>
            <person name="Moran D.A.P."/>
            <person name="Tomita M."/>
            <person name="Numata K."/>
            <person name="Arakawa K."/>
        </authorList>
    </citation>
    <scope>NUCLEOTIDE SEQUENCE</scope>
</reference>
<keyword evidence="5" id="KW-0808">Transferase</keyword>
<dbReference type="AlphaFoldDB" id="A0A8X6WR38"/>
<keyword evidence="6" id="KW-1185">Reference proteome</keyword>
<sequence length="302" mass="34538">MRCPYLKGYSVESCRHHPMDPSSRNHQMTLRECESLREAACFWKEKYDRLYENQRRLQKINESLEEKLLHVAEKFENEKSDLTRDVSDLTSRLVEARLTIAELEEENEQYRNDCNIAVRLLQCKPSSFVAHKFNSLPADFQAKVKRHLSRPPKDIRASSSSLLLDQCPPDVRTIKVSVPTLPPAAMVYSVNKSTGQSNNVQSPPAANNVEEATPDHVSAAIIAKVLEERSLERKTAATLKKQRFIEENRDLDLRNVAIQTDCQRPIICRCQHSLKYRSLVPDCDTIRTSKDQNISSSTETAI</sequence>
<keyword evidence="3" id="KW-0472">Membrane</keyword>
<dbReference type="EMBL" id="BMAV01001524">
    <property type="protein sequence ID" value="GFY39759.1"/>
    <property type="molecule type" value="Genomic_DNA"/>
</dbReference>
<dbReference type="GO" id="GO:0016301">
    <property type="term" value="F:kinase activity"/>
    <property type="evidence" value="ECO:0007669"/>
    <property type="project" value="UniProtKB-KW"/>
</dbReference>
<evidence type="ECO:0000256" key="3">
    <source>
        <dbReference type="ARBA" id="ARBA00023136"/>
    </source>
</evidence>
<gene>
    <name evidence="5" type="primary">BEGAIN</name>
    <name evidence="5" type="ORF">TNIN_77991</name>
</gene>
<evidence type="ECO:0000313" key="6">
    <source>
        <dbReference type="Proteomes" id="UP000886998"/>
    </source>
</evidence>
<evidence type="ECO:0000256" key="4">
    <source>
        <dbReference type="SAM" id="Coils"/>
    </source>
</evidence>
<dbReference type="GO" id="GO:0016020">
    <property type="term" value="C:membrane"/>
    <property type="evidence" value="ECO:0007669"/>
    <property type="project" value="UniProtKB-SubCell"/>
</dbReference>
<organism evidence="5 6">
    <name type="scientific">Trichonephila inaurata madagascariensis</name>
    <dbReference type="NCBI Taxonomy" id="2747483"/>
    <lineage>
        <taxon>Eukaryota</taxon>
        <taxon>Metazoa</taxon>
        <taxon>Ecdysozoa</taxon>
        <taxon>Arthropoda</taxon>
        <taxon>Chelicerata</taxon>
        <taxon>Arachnida</taxon>
        <taxon>Araneae</taxon>
        <taxon>Araneomorphae</taxon>
        <taxon>Entelegynae</taxon>
        <taxon>Araneoidea</taxon>
        <taxon>Nephilidae</taxon>
        <taxon>Trichonephila</taxon>
        <taxon>Trichonephila inaurata</taxon>
    </lineage>
</organism>
<accession>A0A8X6WR38</accession>
<evidence type="ECO:0000256" key="1">
    <source>
        <dbReference type="ARBA" id="ARBA00004170"/>
    </source>
</evidence>
<feature type="coiled-coil region" evidence="4">
    <location>
        <begin position="47"/>
        <end position="120"/>
    </location>
</feature>
<proteinExistence type="predicted"/>
<name>A0A8X6WR38_9ARAC</name>
<comment type="subcellular location">
    <subcellularLocation>
        <location evidence="1">Membrane</location>
        <topology evidence="1">Peripheral membrane protein</topology>
    </subcellularLocation>
</comment>
<evidence type="ECO:0000256" key="2">
    <source>
        <dbReference type="ARBA" id="ARBA00022553"/>
    </source>
</evidence>
<evidence type="ECO:0000313" key="5">
    <source>
        <dbReference type="EMBL" id="GFY39759.1"/>
    </source>
</evidence>